<organism evidence="1 2">
    <name type="scientific">Leptospira interrogans str. UI 12621</name>
    <dbReference type="NCBI Taxonomy" id="1049937"/>
    <lineage>
        <taxon>Bacteria</taxon>
        <taxon>Pseudomonadati</taxon>
        <taxon>Spirochaetota</taxon>
        <taxon>Spirochaetia</taxon>
        <taxon>Leptospirales</taxon>
        <taxon>Leptospiraceae</taxon>
        <taxon>Leptospira</taxon>
    </lineage>
</organism>
<protein>
    <submittedName>
        <fullName evidence="1">Uncharacterized protein</fullName>
    </submittedName>
</protein>
<evidence type="ECO:0000313" key="2">
    <source>
        <dbReference type="Proteomes" id="UP000006324"/>
    </source>
</evidence>
<dbReference type="AlphaFoldDB" id="A0A0F6H6N5"/>
<reference evidence="1 2" key="1">
    <citation type="submission" date="2012-09" db="EMBL/GenBank/DDBJ databases">
        <authorList>
            <person name="Harkins D.M."/>
            <person name="Durkin A.S."/>
            <person name="Brinkac L.M."/>
            <person name="Selengut J.D."/>
            <person name="Sanka R."/>
            <person name="DePew J."/>
            <person name="Purushe J."/>
            <person name="Chanthongthip A."/>
            <person name="Lattana O."/>
            <person name="Phetsouvanh R."/>
            <person name="Newton P.N."/>
            <person name="Vinetz J.M."/>
            <person name="Sutton G.G."/>
            <person name="Nelson W.C."/>
            <person name="Fouts D.E."/>
        </authorList>
    </citation>
    <scope>NUCLEOTIDE SEQUENCE [LARGE SCALE GENOMIC DNA]</scope>
    <source>
        <strain evidence="1 2">UI 12621</strain>
    </source>
</reference>
<dbReference type="Proteomes" id="UP000006324">
    <property type="component" value="Unassembled WGS sequence"/>
</dbReference>
<gene>
    <name evidence="1" type="ORF">LEP1GSC104_2120</name>
</gene>
<proteinExistence type="predicted"/>
<name>A0A0F6H6N5_LEPIR</name>
<dbReference type="RefSeq" id="WP_002120736.1">
    <property type="nucleotide sequence ID" value="NZ_AHNQ02000034.1"/>
</dbReference>
<evidence type="ECO:0000313" key="1">
    <source>
        <dbReference type="EMBL" id="EKO23888.1"/>
    </source>
</evidence>
<comment type="caution">
    <text evidence="1">The sequence shown here is derived from an EMBL/GenBank/DDBJ whole genome shotgun (WGS) entry which is preliminary data.</text>
</comment>
<sequence>MSNEILNIGRRIQGFWDHVKPRLGYDSEIWIGEVVLYTDLKNIVLNSEFMTESDINEKGIQVALTEDEFILSLNYDKFWNAVQFSSFESEVLDYLSNALSTLGIFVLNWTSFSKKRLTFNNKVELKPNELLFFHELLDRMVYKNMIIYKENATYTFEKNEFVLEFKFNIDENSSIVHVKTSTDNLSYMAEELNPRNEFYYIALEEARSILNSQMTKFFDEAQTLQVDPVWIRVLELIVNSQLSVNSASKVNGVKNQISLVQNLGLDNIYENLFGISLDAIFGKLGAWLKETESTKDELRFAFRFLKWSERMFQNIQTKFQISKTQETGMPLDEYDLDVQYFEGQRNE</sequence>
<dbReference type="EMBL" id="AHNQ02000034">
    <property type="protein sequence ID" value="EKO23888.1"/>
    <property type="molecule type" value="Genomic_DNA"/>
</dbReference>
<accession>A0A0F6H6N5</accession>